<feature type="transmembrane region" description="Helical" evidence="17">
    <location>
        <begin position="299"/>
        <end position="324"/>
    </location>
</feature>
<evidence type="ECO:0000256" key="3">
    <source>
        <dbReference type="ARBA" id="ARBA00018047"/>
    </source>
</evidence>
<keyword evidence="7 17" id="KW-0812">Transmembrane</keyword>
<evidence type="ECO:0000256" key="10">
    <source>
        <dbReference type="ARBA" id="ARBA00023053"/>
    </source>
</evidence>
<organism evidence="19 20">
    <name type="scientific">Stutzerimonas stutzeri</name>
    <name type="common">Pseudomonas stutzeri</name>
    <dbReference type="NCBI Taxonomy" id="316"/>
    <lineage>
        <taxon>Bacteria</taxon>
        <taxon>Pseudomonadati</taxon>
        <taxon>Pseudomonadota</taxon>
        <taxon>Gammaproteobacteria</taxon>
        <taxon>Pseudomonadales</taxon>
        <taxon>Pseudomonadaceae</taxon>
        <taxon>Stutzerimonas</taxon>
    </lineage>
</organism>
<keyword evidence="8" id="KW-0769">Symport</keyword>
<gene>
    <name evidence="19" type="primary">actP</name>
    <name evidence="19" type="ORF">CXL00_17720</name>
</gene>
<feature type="transmembrane region" description="Helical" evidence="17">
    <location>
        <begin position="182"/>
        <end position="203"/>
    </location>
</feature>
<evidence type="ECO:0000256" key="12">
    <source>
        <dbReference type="ARBA" id="ARBA00023136"/>
    </source>
</evidence>
<keyword evidence="6" id="KW-0997">Cell inner membrane</keyword>
<comment type="caution">
    <text evidence="19">The sequence shown here is derived from an EMBL/GenBank/DDBJ whole genome shotgun (WGS) entry which is preliminary data.</text>
</comment>
<dbReference type="NCBIfam" id="TIGR00813">
    <property type="entry name" value="sss"/>
    <property type="match status" value="1"/>
</dbReference>
<keyword evidence="11" id="KW-0406">Ion transport</keyword>
<evidence type="ECO:0000256" key="14">
    <source>
        <dbReference type="ARBA" id="ARBA00031561"/>
    </source>
</evidence>
<feature type="transmembrane region" description="Helical" evidence="17">
    <location>
        <begin position="430"/>
        <end position="451"/>
    </location>
</feature>
<dbReference type="NCBIfam" id="NF006903">
    <property type="entry name" value="PRK09395.1"/>
    <property type="match status" value="1"/>
</dbReference>
<reference evidence="19 20" key="1">
    <citation type="submission" date="2018-01" db="EMBL/GenBank/DDBJ databases">
        <title>Denitrification phenotypes of diverse strains of Pseudomonas stutzeri.</title>
        <authorList>
            <person name="Milligan D.A."/>
            <person name="Bergaust L."/>
            <person name="Bakken L.R."/>
            <person name="Frostegard A."/>
        </authorList>
    </citation>
    <scope>NUCLEOTIDE SEQUENCE [LARGE SCALE GENOMIC DNA]</scope>
    <source>
        <strain evidence="19 20">28a3</strain>
    </source>
</reference>
<evidence type="ECO:0000256" key="7">
    <source>
        <dbReference type="ARBA" id="ARBA00022692"/>
    </source>
</evidence>
<dbReference type="InterPro" id="IPR018212">
    <property type="entry name" value="Na/solute_symporter_CS"/>
</dbReference>
<feature type="transmembrane region" description="Helical" evidence="17">
    <location>
        <begin position="498"/>
        <end position="519"/>
    </location>
</feature>
<dbReference type="FunFam" id="1.20.1730.10:FF:000001">
    <property type="entry name" value="Cation/acetate symporter ActP"/>
    <property type="match status" value="1"/>
</dbReference>
<dbReference type="GO" id="GO:0006847">
    <property type="term" value="P:plasma membrane acetate transport"/>
    <property type="evidence" value="ECO:0007669"/>
    <property type="project" value="TreeGrafter"/>
</dbReference>
<feature type="transmembrane region" description="Helical" evidence="17">
    <location>
        <begin position="210"/>
        <end position="231"/>
    </location>
</feature>
<evidence type="ECO:0000256" key="9">
    <source>
        <dbReference type="ARBA" id="ARBA00022989"/>
    </source>
</evidence>
<feature type="transmembrane region" description="Helical" evidence="17">
    <location>
        <begin position="104"/>
        <end position="123"/>
    </location>
</feature>
<feature type="transmembrane region" description="Helical" evidence="17">
    <location>
        <begin position="36"/>
        <end position="55"/>
    </location>
</feature>
<evidence type="ECO:0000313" key="20">
    <source>
        <dbReference type="Proteomes" id="UP000235897"/>
    </source>
</evidence>
<dbReference type="CDD" id="cd11480">
    <property type="entry name" value="SLC5sbd_u4"/>
    <property type="match status" value="1"/>
</dbReference>
<dbReference type="PANTHER" id="PTHR48086">
    <property type="entry name" value="SODIUM/PROLINE SYMPORTER-RELATED"/>
    <property type="match status" value="1"/>
</dbReference>
<feature type="transmembrane region" description="Helical" evidence="17">
    <location>
        <begin position="463"/>
        <end position="486"/>
    </location>
</feature>
<evidence type="ECO:0000256" key="13">
    <source>
        <dbReference type="ARBA" id="ARBA00023201"/>
    </source>
</evidence>
<dbReference type="RefSeq" id="WP_021208539.1">
    <property type="nucleotide sequence ID" value="NZ_JAETZY010000004.1"/>
</dbReference>
<dbReference type="EMBL" id="POUW01000007">
    <property type="protein sequence ID" value="PNG04018.1"/>
    <property type="molecule type" value="Genomic_DNA"/>
</dbReference>
<protein>
    <recommendedName>
        <fullName evidence="3">Cation/acetate symporter ActP</fullName>
    </recommendedName>
    <alternativeName>
        <fullName evidence="15">Acetate permease</fullName>
    </alternativeName>
    <alternativeName>
        <fullName evidence="14">Acetate transporter ActP</fullName>
    </alternativeName>
</protein>
<feature type="transmembrane region" description="Helical" evidence="17">
    <location>
        <begin position="76"/>
        <end position="98"/>
    </location>
</feature>
<dbReference type="InterPro" id="IPR050277">
    <property type="entry name" value="Sodium:Solute_Symporter"/>
</dbReference>
<evidence type="ECO:0000313" key="19">
    <source>
        <dbReference type="EMBL" id="PNG04018.1"/>
    </source>
</evidence>
<keyword evidence="12 17" id="KW-0472">Membrane</keyword>
<keyword evidence="10" id="KW-0915">Sodium</keyword>
<name>A0A2N8SNG0_STUST</name>
<keyword evidence="18" id="KW-0732">Signal</keyword>
<dbReference type="InterPro" id="IPR038377">
    <property type="entry name" value="Na/Glc_symporter_sf"/>
</dbReference>
<evidence type="ECO:0000256" key="8">
    <source>
        <dbReference type="ARBA" id="ARBA00022847"/>
    </source>
</evidence>
<feature type="transmembrane region" description="Helical" evidence="17">
    <location>
        <begin position="406"/>
        <end position="424"/>
    </location>
</feature>
<keyword evidence="13" id="KW-0739">Sodium transport</keyword>
<evidence type="ECO:0000256" key="6">
    <source>
        <dbReference type="ARBA" id="ARBA00022519"/>
    </source>
</evidence>
<evidence type="ECO:0000256" key="17">
    <source>
        <dbReference type="SAM" id="Phobius"/>
    </source>
</evidence>
<feature type="chain" id="PRO_5014627555" description="Cation/acetate symporter ActP" evidence="18">
    <location>
        <begin position="21"/>
        <end position="551"/>
    </location>
</feature>
<dbReference type="Pfam" id="PF00474">
    <property type="entry name" value="SSF"/>
    <property type="match status" value="1"/>
</dbReference>
<dbReference type="GO" id="GO:0015123">
    <property type="term" value="F:acetate transmembrane transporter activity"/>
    <property type="evidence" value="ECO:0007669"/>
    <property type="project" value="TreeGrafter"/>
</dbReference>
<feature type="transmembrane region" description="Helical" evidence="17">
    <location>
        <begin position="263"/>
        <end position="287"/>
    </location>
</feature>
<keyword evidence="9 17" id="KW-1133">Transmembrane helix</keyword>
<dbReference type="PROSITE" id="PS50283">
    <property type="entry name" value="NA_SOLUT_SYMP_3"/>
    <property type="match status" value="1"/>
</dbReference>
<dbReference type="InterPro" id="IPR001734">
    <property type="entry name" value="Na/solute_symporter"/>
</dbReference>
<evidence type="ECO:0000256" key="16">
    <source>
        <dbReference type="RuleBase" id="RU362091"/>
    </source>
</evidence>
<feature type="transmembrane region" description="Helical" evidence="17">
    <location>
        <begin position="357"/>
        <end position="385"/>
    </location>
</feature>
<dbReference type="GO" id="GO:0005886">
    <property type="term" value="C:plasma membrane"/>
    <property type="evidence" value="ECO:0007669"/>
    <property type="project" value="UniProtKB-SubCell"/>
</dbReference>
<evidence type="ECO:0000256" key="5">
    <source>
        <dbReference type="ARBA" id="ARBA00022475"/>
    </source>
</evidence>
<dbReference type="PANTHER" id="PTHR48086:SF6">
    <property type="entry name" value="CATION_ACETATE SYMPORTER ACTP"/>
    <property type="match status" value="1"/>
</dbReference>
<accession>A0A2N8SNG0</accession>
<dbReference type="AlphaFoldDB" id="A0A2N8SNG0"/>
<dbReference type="Proteomes" id="UP000235897">
    <property type="component" value="Unassembled WGS sequence"/>
</dbReference>
<sequence length="551" mass="58452">MILRLLTAVALTVVSPLLLADALTGDVQKQAINYTAIAMFVAFIGFTMGITKWAAKRNTSTSDYYTAGGSITGFQNGLAIAGDFMSAASFLGISALVYTSGYDGLIYSIGFLVGWPVILFLMAERLRNLGKFTFSDVASYRLGQTQIRILSAFGSLIVVAFYLIAQMVGAGKLIQLLFGLDYYVAVVLVGVLMVMYVLFGGMLATTWVQIIKAVLLLSGASFMAIMVMKAVNFDFGSLFAEAVKIHEKGAAIMSPGGLVSDPVSAISLGLALMFGTAGLPHILMRFFTVADAKEARKSVFYATGFIGYFYILTFIIGFGAILLVSTNAQFKDAAGAVIGGTNMVAIHLANAVGGNLFLGFISAVAFATILAVVAGLTLAGASAVSHDLYACVIKKGKAKEEDEMRVTKITTLTLGVVAILLGIIFEKQNIAFMVGLAFSIAASCNFPVLFLSMYWKGLSTRGALIGGALGLATALVLTIISPTVWVDVFGYAEAIFPYKYPALFSMAVAFVGIWFFSVTDKSKSAALERERFFSQFVRSQTGLGSSGAVAH</sequence>
<dbReference type="Gene3D" id="1.20.1730.10">
    <property type="entry name" value="Sodium/glucose cotransporter"/>
    <property type="match status" value="1"/>
</dbReference>
<evidence type="ECO:0000256" key="15">
    <source>
        <dbReference type="ARBA" id="ARBA00032392"/>
    </source>
</evidence>
<keyword evidence="5" id="KW-1003">Cell membrane</keyword>
<dbReference type="GO" id="GO:0015293">
    <property type="term" value="F:symporter activity"/>
    <property type="evidence" value="ECO:0007669"/>
    <property type="project" value="UniProtKB-KW"/>
</dbReference>
<dbReference type="OrthoDB" id="9764416at2"/>
<comment type="subcellular location">
    <subcellularLocation>
        <location evidence="1">Cell inner membrane</location>
        <topology evidence="1">Multi-pass membrane protein</topology>
    </subcellularLocation>
</comment>
<proteinExistence type="inferred from homology"/>
<comment type="similarity">
    <text evidence="2 16">Belongs to the sodium:solute symporter (SSF) (TC 2.A.21) family.</text>
</comment>
<feature type="transmembrane region" description="Helical" evidence="17">
    <location>
        <begin position="149"/>
        <end position="170"/>
    </location>
</feature>
<evidence type="ECO:0000256" key="4">
    <source>
        <dbReference type="ARBA" id="ARBA00022448"/>
    </source>
</evidence>
<evidence type="ECO:0000256" key="2">
    <source>
        <dbReference type="ARBA" id="ARBA00006434"/>
    </source>
</evidence>
<dbReference type="NCBIfam" id="NF009135">
    <property type="entry name" value="PRK12488.1"/>
    <property type="match status" value="1"/>
</dbReference>
<keyword evidence="4" id="KW-0813">Transport</keyword>
<evidence type="ECO:0000256" key="18">
    <source>
        <dbReference type="SAM" id="SignalP"/>
    </source>
</evidence>
<evidence type="ECO:0000256" key="1">
    <source>
        <dbReference type="ARBA" id="ARBA00004429"/>
    </source>
</evidence>
<feature type="signal peptide" evidence="18">
    <location>
        <begin position="1"/>
        <end position="20"/>
    </location>
</feature>
<evidence type="ECO:0000256" key="11">
    <source>
        <dbReference type="ARBA" id="ARBA00023065"/>
    </source>
</evidence>
<dbReference type="PROSITE" id="PS00456">
    <property type="entry name" value="NA_SOLUT_SYMP_1"/>
    <property type="match status" value="1"/>
</dbReference>
<dbReference type="GO" id="GO:0006814">
    <property type="term" value="P:sodium ion transport"/>
    <property type="evidence" value="ECO:0007669"/>
    <property type="project" value="UniProtKB-KW"/>
</dbReference>